<reference evidence="5 6" key="1">
    <citation type="submission" date="2020-04" db="EMBL/GenBank/DDBJ databases">
        <title>Genome sequencing of novel species.</title>
        <authorList>
            <person name="Heo J."/>
            <person name="Kim S.-J."/>
            <person name="Kim J.-S."/>
            <person name="Hong S.-B."/>
            <person name="Kwon S.-W."/>
        </authorList>
    </citation>
    <scope>NUCLEOTIDE SEQUENCE [LARGE SCALE GENOMIC DNA]</scope>
    <source>
        <strain evidence="5 6">F39-2</strain>
    </source>
</reference>
<evidence type="ECO:0000256" key="1">
    <source>
        <dbReference type="ARBA" id="ARBA00006484"/>
    </source>
</evidence>
<dbReference type="PANTHER" id="PTHR43490:SF99">
    <property type="entry name" value="SHORT-CHAIN DEHYDROGENASE_REDUCTASE"/>
    <property type="match status" value="1"/>
</dbReference>
<dbReference type="InterPro" id="IPR036291">
    <property type="entry name" value="NAD(P)-bd_dom_sf"/>
</dbReference>
<evidence type="ECO:0000313" key="5">
    <source>
        <dbReference type="EMBL" id="QJD95466.1"/>
    </source>
</evidence>
<name>A0A7L5E554_9SPHI</name>
<organism evidence="5 6">
    <name type="scientific">Mucilaginibacter robiniae</name>
    <dbReference type="NCBI Taxonomy" id="2728022"/>
    <lineage>
        <taxon>Bacteria</taxon>
        <taxon>Pseudomonadati</taxon>
        <taxon>Bacteroidota</taxon>
        <taxon>Sphingobacteriia</taxon>
        <taxon>Sphingobacteriales</taxon>
        <taxon>Sphingobacteriaceae</taxon>
        <taxon>Mucilaginibacter</taxon>
    </lineage>
</organism>
<evidence type="ECO:0000256" key="3">
    <source>
        <dbReference type="ARBA" id="ARBA00023002"/>
    </source>
</evidence>
<dbReference type="SUPFAM" id="SSF51735">
    <property type="entry name" value="NAD(P)-binding Rossmann-fold domains"/>
    <property type="match status" value="1"/>
</dbReference>
<dbReference type="Pfam" id="PF00106">
    <property type="entry name" value="adh_short"/>
    <property type="match status" value="1"/>
</dbReference>
<dbReference type="InterPro" id="IPR002347">
    <property type="entry name" value="SDR_fam"/>
</dbReference>
<dbReference type="Proteomes" id="UP000503278">
    <property type="component" value="Chromosome"/>
</dbReference>
<dbReference type="PRINTS" id="PR00081">
    <property type="entry name" value="GDHRDH"/>
</dbReference>
<gene>
    <name evidence="5" type="ORF">HH214_06050</name>
</gene>
<evidence type="ECO:0000256" key="2">
    <source>
        <dbReference type="ARBA" id="ARBA00022857"/>
    </source>
</evidence>
<keyword evidence="6" id="KW-1185">Reference proteome</keyword>
<keyword evidence="2" id="KW-0521">NADP</keyword>
<evidence type="ECO:0000313" key="6">
    <source>
        <dbReference type="Proteomes" id="UP000503278"/>
    </source>
</evidence>
<dbReference type="PRINTS" id="PR00080">
    <property type="entry name" value="SDRFAMILY"/>
</dbReference>
<dbReference type="PANTHER" id="PTHR43490">
    <property type="entry name" value="(+)-NEOMENTHOL DEHYDROGENASE"/>
    <property type="match status" value="1"/>
</dbReference>
<dbReference type="AlphaFoldDB" id="A0A7L5E554"/>
<dbReference type="Gene3D" id="3.40.50.720">
    <property type="entry name" value="NAD(P)-binding Rossmann-like Domain"/>
    <property type="match status" value="1"/>
</dbReference>
<comment type="similarity">
    <text evidence="1 4">Belongs to the short-chain dehydrogenases/reductases (SDR) family.</text>
</comment>
<dbReference type="GO" id="GO:0016491">
    <property type="term" value="F:oxidoreductase activity"/>
    <property type="evidence" value="ECO:0007669"/>
    <property type="project" value="UniProtKB-KW"/>
</dbReference>
<accession>A0A7L5E554</accession>
<protein>
    <submittedName>
        <fullName evidence="5">SDR family NAD(P)-dependent oxidoreductase</fullName>
    </submittedName>
</protein>
<dbReference type="RefSeq" id="WP_169606478.1">
    <property type="nucleotide sequence ID" value="NZ_CP051682.1"/>
</dbReference>
<sequence length="269" mass="28827">MTAATASAAFQGWSVSPGIPGQFAPEWGGQFTPERLTSLRQNTWSFSAEYPVYLGSRNLESGSAAVEKLKADGISNVEAIQLDVTDQESVNAAAATIGGKTDILDVLINNAGVSGGFPQSALDATIDQFRTVYETNVFGVVRVTQAFIELLKKASEPRIVNVSTAMASLSLSADPSSSMYHNKLAVYQSSKSALNMYTVNLAYTLRDTAFKVNMVCPGYTKTDFTGHQGTSTVQEAGARIAKYALIGQDGPTGKYISEEYFPEPESCPW</sequence>
<dbReference type="KEGG" id="mrob:HH214_06050"/>
<dbReference type="EMBL" id="CP051682">
    <property type="protein sequence ID" value="QJD95466.1"/>
    <property type="molecule type" value="Genomic_DNA"/>
</dbReference>
<evidence type="ECO:0000256" key="4">
    <source>
        <dbReference type="RuleBase" id="RU000363"/>
    </source>
</evidence>
<keyword evidence="3" id="KW-0560">Oxidoreductase</keyword>
<proteinExistence type="inferred from homology"/>